<protein>
    <submittedName>
        <fullName evidence="1">Uncharacterized protein</fullName>
    </submittedName>
</protein>
<dbReference type="eggNOG" id="ENOG5033HAJ">
    <property type="taxonomic scope" value="Bacteria"/>
</dbReference>
<dbReference type="Proteomes" id="UP000008461">
    <property type="component" value="Chromosome"/>
</dbReference>
<reference key="2">
    <citation type="submission" date="2011-04" db="EMBL/GenBank/DDBJ databases">
        <title>Complete sequence of chromosome of Haliscomenobacter hydrossis DSM 1100.</title>
        <authorList>
            <consortium name="US DOE Joint Genome Institute (JGI-PGF)"/>
            <person name="Lucas S."/>
            <person name="Han J."/>
            <person name="Lapidus A."/>
            <person name="Bruce D."/>
            <person name="Goodwin L."/>
            <person name="Pitluck S."/>
            <person name="Peters L."/>
            <person name="Kyrpides N."/>
            <person name="Mavromatis K."/>
            <person name="Ivanova N."/>
            <person name="Ovchinnikova G."/>
            <person name="Pagani I."/>
            <person name="Daligault H."/>
            <person name="Detter J.C."/>
            <person name="Han C."/>
            <person name="Land M."/>
            <person name="Hauser L."/>
            <person name="Markowitz V."/>
            <person name="Cheng J.-F."/>
            <person name="Hugenholtz P."/>
            <person name="Woyke T."/>
            <person name="Wu D."/>
            <person name="Verbarg S."/>
            <person name="Frueling A."/>
            <person name="Brambilla E."/>
            <person name="Klenk H.-P."/>
            <person name="Eisen J.A."/>
        </authorList>
    </citation>
    <scope>NUCLEOTIDE SEQUENCE</scope>
    <source>
        <strain>DSM 1100</strain>
    </source>
</reference>
<name>F4L2S7_HALH1</name>
<dbReference type="STRING" id="760192.Halhy_0733"/>
<keyword evidence="2" id="KW-1185">Reference proteome</keyword>
<evidence type="ECO:0000313" key="2">
    <source>
        <dbReference type="Proteomes" id="UP000008461"/>
    </source>
</evidence>
<dbReference type="RefSeq" id="WP_013763205.1">
    <property type="nucleotide sequence ID" value="NC_015510.1"/>
</dbReference>
<dbReference type="AlphaFoldDB" id="F4L2S7"/>
<evidence type="ECO:0000313" key="1">
    <source>
        <dbReference type="EMBL" id="AEE48641.1"/>
    </source>
</evidence>
<reference evidence="1 2" key="1">
    <citation type="journal article" date="2011" name="Stand. Genomic Sci.">
        <title>Complete genome sequence of Haliscomenobacter hydrossis type strain (O).</title>
        <authorList>
            <consortium name="US DOE Joint Genome Institute (JGI-PGF)"/>
            <person name="Daligault H."/>
            <person name="Lapidus A."/>
            <person name="Zeytun A."/>
            <person name="Nolan M."/>
            <person name="Lucas S."/>
            <person name="Del Rio T.G."/>
            <person name="Tice H."/>
            <person name="Cheng J.F."/>
            <person name="Tapia R."/>
            <person name="Han C."/>
            <person name="Goodwin L."/>
            <person name="Pitluck S."/>
            <person name="Liolios K."/>
            <person name="Pagani I."/>
            <person name="Ivanova N."/>
            <person name="Huntemann M."/>
            <person name="Mavromatis K."/>
            <person name="Mikhailova N."/>
            <person name="Pati A."/>
            <person name="Chen A."/>
            <person name="Palaniappan K."/>
            <person name="Land M."/>
            <person name="Hauser L."/>
            <person name="Brambilla E.M."/>
            <person name="Rohde M."/>
            <person name="Verbarg S."/>
            <person name="Goker M."/>
            <person name="Bristow J."/>
            <person name="Eisen J.A."/>
            <person name="Markowitz V."/>
            <person name="Hugenholtz P."/>
            <person name="Kyrpides N.C."/>
            <person name="Klenk H.P."/>
            <person name="Woyke T."/>
        </authorList>
    </citation>
    <scope>NUCLEOTIDE SEQUENCE [LARGE SCALE GENOMIC DNA]</scope>
    <source>
        <strain evidence="2">ATCC 27775 / DSM 1100 / LMG 10767 / O</strain>
    </source>
</reference>
<dbReference type="OrthoDB" id="772049at2"/>
<organism evidence="1 2">
    <name type="scientific">Haliscomenobacter hydrossis (strain ATCC 27775 / DSM 1100 / LMG 10767 / O)</name>
    <dbReference type="NCBI Taxonomy" id="760192"/>
    <lineage>
        <taxon>Bacteria</taxon>
        <taxon>Pseudomonadati</taxon>
        <taxon>Bacteroidota</taxon>
        <taxon>Saprospiria</taxon>
        <taxon>Saprospirales</taxon>
        <taxon>Haliscomenobacteraceae</taxon>
        <taxon>Haliscomenobacter</taxon>
    </lineage>
</organism>
<sequence length="78" mass="9075">MELKLDLNYPQILNLVRQLPVNQIAKLLVDAQSILEEEKKSENVASFQAFLLSAPVMSDEQYDSFLENRKMFAQWRMG</sequence>
<accession>F4L2S7</accession>
<gene>
    <name evidence="1" type="ordered locus">Halhy_0733</name>
</gene>
<dbReference type="HOGENOM" id="CLU_2617078_0_0_10"/>
<dbReference type="EMBL" id="CP002691">
    <property type="protein sequence ID" value="AEE48641.1"/>
    <property type="molecule type" value="Genomic_DNA"/>
</dbReference>
<dbReference type="KEGG" id="hhy:Halhy_0733"/>
<proteinExistence type="predicted"/>